<keyword evidence="2" id="KW-1185">Reference proteome</keyword>
<organism evidence="1 2">
    <name type="scientific">Astathelohania contejeani</name>
    <dbReference type="NCBI Taxonomy" id="164912"/>
    <lineage>
        <taxon>Eukaryota</taxon>
        <taxon>Fungi</taxon>
        <taxon>Fungi incertae sedis</taxon>
        <taxon>Microsporidia</taxon>
        <taxon>Astathelohaniidae</taxon>
        <taxon>Astathelohania</taxon>
    </lineage>
</organism>
<name>A0ABQ7I1G2_9MICR</name>
<dbReference type="Proteomes" id="UP001516464">
    <property type="component" value="Unassembled WGS sequence"/>
</dbReference>
<sequence length="203" mass="24133">MTDSSDYSSNSIDFQIISNENEIENIIFLFKSISIYEDLITFLTNIASYLHRAVSGEITLSMVGIVNLSKIESLFIKKIRDEINKLTYRHEDINAIISRRVFNCPLDITLELYKKLELNSKYYLFISQLRLLDAEDVECFSEMYNEYNIENIRRFPLNSEEIFLLDDNLYNMVINIGNQRYRIVLLDKKQFIKFIKKYEIEIK</sequence>
<accession>A0ABQ7I1G2</accession>
<evidence type="ECO:0000313" key="2">
    <source>
        <dbReference type="Proteomes" id="UP001516464"/>
    </source>
</evidence>
<evidence type="ECO:0000313" key="1">
    <source>
        <dbReference type="EMBL" id="KAF7684254.1"/>
    </source>
</evidence>
<protein>
    <submittedName>
        <fullName evidence="1">Uncharacterized protein</fullName>
    </submittedName>
</protein>
<reference evidence="1 2" key="1">
    <citation type="submission" date="2019-01" db="EMBL/GenBank/DDBJ databases">
        <title>Genomes sequencing and comparative genomics of infectious freshwater microsporidia, Cucumispora dikerogammari and Thelohania contejeani.</title>
        <authorList>
            <person name="Cormier A."/>
            <person name="Giraud I."/>
            <person name="Wattier R."/>
            <person name="Teixeira M."/>
            <person name="Grandjean F."/>
            <person name="Rigaud T."/>
            <person name="Cordaux R."/>
        </authorList>
    </citation>
    <scope>NUCLEOTIDE SEQUENCE [LARGE SCALE GENOMIC DNA]</scope>
    <source>
        <strain evidence="1">T1</strain>
        <tissue evidence="1">Spores</tissue>
    </source>
</reference>
<dbReference type="EMBL" id="SBIQ01000021">
    <property type="protein sequence ID" value="KAF7684254.1"/>
    <property type="molecule type" value="Genomic_DNA"/>
</dbReference>
<gene>
    <name evidence="1" type="ORF">TCON_0542</name>
</gene>
<proteinExistence type="predicted"/>
<comment type="caution">
    <text evidence="1">The sequence shown here is derived from an EMBL/GenBank/DDBJ whole genome shotgun (WGS) entry which is preliminary data.</text>
</comment>